<accession>A0A8C0G6X3</accession>
<dbReference type="InterPro" id="IPR009091">
    <property type="entry name" value="RCC1/BLIP-II"/>
</dbReference>
<dbReference type="PROSITE" id="PS50012">
    <property type="entry name" value="RCC1_3"/>
    <property type="match status" value="1"/>
</dbReference>
<dbReference type="Gene3D" id="2.130.10.30">
    <property type="entry name" value="Regulator of chromosome condensation 1/beta-lactamase-inhibitor protein II"/>
    <property type="match status" value="1"/>
</dbReference>
<dbReference type="Ensembl" id="ENSCABT00000004993.1">
    <property type="protein sequence ID" value="ENSCABP00000004603.1"/>
    <property type="gene ID" value="ENSCABG00000003458.1"/>
</dbReference>
<sequence length="76" mass="7801">MSYCWGAGSWGQLGLGEAAPSGGWTLLEAACGEHHTLLLRPDGTVCSCGANARGQLGRKLRPGQRGSYTPGVGNIS</sequence>
<dbReference type="GeneTree" id="ENSGT00940000162279"/>
<dbReference type="InterPro" id="IPR000408">
    <property type="entry name" value="Reg_chr_condens"/>
</dbReference>
<evidence type="ECO:0000313" key="3">
    <source>
        <dbReference type="Proteomes" id="UP000694404"/>
    </source>
</evidence>
<dbReference type="Proteomes" id="UP000694404">
    <property type="component" value="Unplaced"/>
</dbReference>
<evidence type="ECO:0000256" key="1">
    <source>
        <dbReference type="PROSITE-ProRule" id="PRU00235"/>
    </source>
</evidence>
<dbReference type="Pfam" id="PF13540">
    <property type="entry name" value="RCC1_2"/>
    <property type="match status" value="1"/>
</dbReference>
<reference evidence="2" key="1">
    <citation type="submission" date="2025-08" db="UniProtKB">
        <authorList>
            <consortium name="Ensembl"/>
        </authorList>
    </citation>
    <scope>IDENTIFICATION</scope>
</reference>
<dbReference type="AlphaFoldDB" id="A0A8C0G6X3"/>
<dbReference type="PROSITE" id="PS00626">
    <property type="entry name" value="RCC1_2"/>
    <property type="match status" value="1"/>
</dbReference>
<feature type="repeat" description="RCC1" evidence="1">
    <location>
        <begin position="1"/>
        <end position="42"/>
    </location>
</feature>
<name>A0A8C0G6X3_CHEAB</name>
<proteinExistence type="predicted"/>
<organism evidence="2 3">
    <name type="scientific">Chelonoidis abingdonii</name>
    <name type="common">Abingdon island giant tortoise</name>
    <name type="synonym">Testudo abingdonii</name>
    <dbReference type="NCBI Taxonomy" id="106734"/>
    <lineage>
        <taxon>Eukaryota</taxon>
        <taxon>Metazoa</taxon>
        <taxon>Chordata</taxon>
        <taxon>Craniata</taxon>
        <taxon>Vertebrata</taxon>
        <taxon>Euteleostomi</taxon>
        <taxon>Archelosauria</taxon>
        <taxon>Testudinata</taxon>
        <taxon>Testudines</taxon>
        <taxon>Cryptodira</taxon>
        <taxon>Durocryptodira</taxon>
        <taxon>Testudinoidea</taxon>
        <taxon>Testudinidae</taxon>
        <taxon>Chelonoidis</taxon>
    </lineage>
</organism>
<keyword evidence="3" id="KW-1185">Reference proteome</keyword>
<dbReference type="SUPFAM" id="SSF50985">
    <property type="entry name" value="RCC1/BLIP-II"/>
    <property type="match status" value="1"/>
</dbReference>
<protein>
    <submittedName>
        <fullName evidence="2">Uncharacterized protein</fullName>
    </submittedName>
</protein>
<reference evidence="2" key="2">
    <citation type="submission" date="2025-09" db="UniProtKB">
        <authorList>
            <consortium name="Ensembl"/>
        </authorList>
    </citation>
    <scope>IDENTIFICATION</scope>
</reference>
<evidence type="ECO:0000313" key="2">
    <source>
        <dbReference type="Ensembl" id="ENSCABP00000004603.1"/>
    </source>
</evidence>